<sequence>MPDTRRLTTANGVDLLMDATSVFGLLADLATWPQLFDEVVHTEVLEDESTRQLGRIWSVSEGRPYAWTSTRRLDWERRSITFQRVEPADPLAFTCGEWHVVDRGSGRCRVLLRQDFTAEVRDDAQYEQLQEQLGAAAVGQLHALRSSVHTGSGHADLQFEVRATTVLPVGPDHPEAIAQLDRPELWTRLPQVRSAEAHGTHGLWNGGGHRVTVLQLVRVAPDGETARRRQMQIALPPTTFRLDKPETPEPHHPEDAEAAAADPGAERATHELVFKELDPPPSVAAHTGRWSVRAIAADKALITVRHTVTLDAVGVFAQFGADVTLTQARQQVRDAVLVEDELLLAGLRDLVAPDVQGPT</sequence>
<dbReference type="Pfam" id="PF10604">
    <property type="entry name" value="Polyketide_cyc2"/>
    <property type="match status" value="1"/>
</dbReference>
<evidence type="ECO:0000313" key="3">
    <source>
        <dbReference type="Proteomes" id="UP000657385"/>
    </source>
</evidence>
<feature type="compositionally biased region" description="Basic and acidic residues" evidence="1">
    <location>
        <begin position="241"/>
        <end position="255"/>
    </location>
</feature>
<dbReference type="RefSeq" id="WP_196193559.1">
    <property type="nucleotide sequence ID" value="NZ_JADPRT010000003.1"/>
</dbReference>
<gene>
    <name evidence="2" type="ORF">I2501_10315</name>
</gene>
<evidence type="ECO:0000256" key="1">
    <source>
        <dbReference type="SAM" id="MobiDB-lite"/>
    </source>
</evidence>
<name>A0A931B176_9ACTN</name>
<evidence type="ECO:0000313" key="2">
    <source>
        <dbReference type="EMBL" id="MBF9068426.1"/>
    </source>
</evidence>
<dbReference type="Gene3D" id="3.30.530.20">
    <property type="match status" value="2"/>
</dbReference>
<dbReference type="EMBL" id="JADPRT010000003">
    <property type="protein sequence ID" value="MBF9068426.1"/>
    <property type="molecule type" value="Genomic_DNA"/>
</dbReference>
<dbReference type="SUPFAM" id="SSF55961">
    <property type="entry name" value="Bet v1-like"/>
    <property type="match status" value="1"/>
</dbReference>
<dbReference type="Proteomes" id="UP000657385">
    <property type="component" value="Unassembled WGS sequence"/>
</dbReference>
<dbReference type="InterPro" id="IPR019587">
    <property type="entry name" value="Polyketide_cyclase/dehydratase"/>
</dbReference>
<dbReference type="AlphaFoldDB" id="A0A931B176"/>
<comment type="caution">
    <text evidence="2">The sequence shown here is derived from an EMBL/GenBank/DDBJ whole genome shotgun (WGS) entry which is preliminary data.</text>
</comment>
<protein>
    <recommendedName>
        <fullName evidence="4">Cyclase</fullName>
    </recommendedName>
</protein>
<evidence type="ECO:0008006" key="4">
    <source>
        <dbReference type="Google" id="ProtNLM"/>
    </source>
</evidence>
<dbReference type="InterPro" id="IPR023393">
    <property type="entry name" value="START-like_dom_sf"/>
</dbReference>
<reference evidence="2" key="1">
    <citation type="submission" date="2020-11" db="EMBL/GenBank/DDBJ databases">
        <title>Isolation and identification of active actinomycetes.</title>
        <authorList>
            <person name="Yu B."/>
        </authorList>
    </citation>
    <scope>NUCLEOTIDE SEQUENCE</scope>
    <source>
        <strain evidence="2">NEAU-YB345</strain>
    </source>
</reference>
<accession>A0A931B176</accession>
<organism evidence="2 3">
    <name type="scientific">Streptacidiphilus fuscans</name>
    <dbReference type="NCBI Taxonomy" id="2789292"/>
    <lineage>
        <taxon>Bacteria</taxon>
        <taxon>Bacillati</taxon>
        <taxon>Actinomycetota</taxon>
        <taxon>Actinomycetes</taxon>
        <taxon>Kitasatosporales</taxon>
        <taxon>Streptomycetaceae</taxon>
        <taxon>Streptacidiphilus</taxon>
    </lineage>
</organism>
<proteinExistence type="predicted"/>
<feature type="region of interest" description="Disordered" evidence="1">
    <location>
        <begin position="240"/>
        <end position="266"/>
    </location>
</feature>
<keyword evidence="3" id="KW-1185">Reference proteome</keyword>